<reference evidence="3 4" key="1">
    <citation type="submission" date="2016-04" db="EMBL/GenBank/DDBJ databases">
        <authorList>
            <person name="Peeters C."/>
        </authorList>
    </citation>
    <scope>NUCLEOTIDE SEQUENCE [LARGE SCALE GENOMIC DNA]</scope>
    <source>
        <strain evidence="3">LMG 29311</strain>
    </source>
</reference>
<proteinExistence type="predicted"/>
<evidence type="ECO:0000256" key="1">
    <source>
        <dbReference type="SAM" id="MobiDB-lite"/>
    </source>
</evidence>
<dbReference type="Proteomes" id="UP000196218">
    <property type="component" value="Unassembled WGS sequence"/>
</dbReference>
<keyword evidence="2" id="KW-0812">Transmembrane</keyword>
<sequence>MDLTALTGSLGAIHAALATITAIVGIAMSRNTFRSGNQLFSQTRTKRLYEIMKLKDQGWRAISSGALQLAVKEAFGMRLSGDEIRFIFERDDALSLFRSREYAGSFVKFCPIEARYKDNRYKWLQRWTFRGNFQVLLASSVTVYFLTFVPAHKLGTVSTPAAVVLMIVGTILTFTLMFFAREAKAAGTLINVDSEYPRPSYGHKLAITKRANKLSDSTQKTDVAQDRKASPSFRRINPAAKRDEPAAIA</sequence>
<feature type="compositionally biased region" description="Basic and acidic residues" evidence="1">
    <location>
        <begin position="240"/>
        <end position="249"/>
    </location>
</feature>
<dbReference type="EMBL" id="FKJW01000002">
    <property type="protein sequence ID" value="SAJ93581.1"/>
    <property type="molecule type" value="Genomic_DNA"/>
</dbReference>
<evidence type="ECO:0000256" key="2">
    <source>
        <dbReference type="SAM" id="Phobius"/>
    </source>
</evidence>
<keyword evidence="2" id="KW-0472">Membrane</keyword>
<evidence type="ECO:0000313" key="4">
    <source>
        <dbReference type="Proteomes" id="UP000196218"/>
    </source>
</evidence>
<feature type="transmembrane region" description="Helical" evidence="2">
    <location>
        <begin position="127"/>
        <end position="149"/>
    </location>
</feature>
<feature type="region of interest" description="Disordered" evidence="1">
    <location>
        <begin position="212"/>
        <end position="249"/>
    </location>
</feature>
<name>A0ABD7L4H3_9BURK</name>
<dbReference type="RefSeq" id="WP_140401745.1">
    <property type="nucleotide sequence ID" value="NZ_CADFCZ010000003.1"/>
</dbReference>
<comment type="caution">
    <text evidence="3">The sequence shown here is derived from an EMBL/GenBank/DDBJ whole genome shotgun (WGS) entry which is preliminary data.</text>
</comment>
<evidence type="ECO:0000313" key="3">
    <source>
        <dbReference type="EMBL" id="SAJ93581.1"/>
    </source>
</evidence>
<gene>
    <name evidence="3" type="ORF">UA18_00487</name>
</gene>
<feature type="transmembrane region" description="Helical" evidence="2">
    <location>
        <begin position="6"/>
        <end position="28"/>
    </location>
</feature>
<accession>A0ABD7L4H3</accession>
<dbReference type="AlphaFoldDB" id="A0ABD7L4H3"/>
<feature type="transmembrane region" description="Helical" evidence="2">
    <location>
        <begin position="161"/>
        <end position="180"/>
    </location>
</feature>
<organism evidence="3 4">
    <name type="scientific">Burkholderia multivorans</name>
    <dbReference type="NCBI Taxonomy" id="87883"/>
    <lineage>
        <taxon>Bacteria</taxon>
        <taxon>Pseudomonadati</taxon>
        <taxon>Pseudomonadota</taxon>
        <taxon>Betaproteobacteria</taxon>
        <taxon>Burkholderiales</taxon>
        <taxon>Burkholderiaceae</taxon>
        <taxon>Burkholderia</taxon>
        <taxon>Burkholderia cepacia complex</taxon>
    </lineage>
</organism>
<keyword evidence="2" id="KW-1133">Transmembrane helix</keyword>
<protein>
    <submittedName>
        <fullName evidence="3">Uncharacterized protein</fullName>
    </submittedName>
</protein>